<dbReference type="PANTHER" id="PTHR35011:SF2">
    <property type="entry name" value="2,3-DIKETO-L-GULONATE TRAP TRANSPORTER SMALL PERMEASE PROTEIN YIAM"/>
    <property type="match status" value="1"/>
</dbReference>
<evidence type="ECO:0000256" key="1">
    <source>
        <dbReference type="ARBA" id="ARBA00004429"/>
    </source>
</evidence>
<dbReference type="GO" id="GO:0015740">
    <property type="term" value="P:C4-dicarboxylate transport"/>
    <property type="evidence" value="ECO:0007669"/>
    <property type="project" value="TreeGrafter"/>
</dbReference>
<evidence type="ECO:0000313" key="12">
    <source>
        <dbReference type="Proteomes" id="UP000628736"/>
    </source>
</evidence>
<evidence type="ECO:0000313" key="11">
    <source>
        <dbReference type="EMBL" id="MBC5721618.1"/>
    </source>
</evidence>
<dbReference type="InterPro" id="IPR007387">
    <property type="entry name" value="TRAP_DctQ"/>
</dbReference>
<evidence type="ECO:0000259" key="10">
    <source>
        <dbReference type="Pfam" id="PF04290"/>
    </source>
</evidence>
<evidence type="ECO:0000256" key="7">
    <source>
        <dbReference type="ARBA" id="ARBA00023136"/>
    </source>
</evidence>
<evidence type="ECO:0000256" key="6">
    <source>
        <dbReference type="ARBA" id="ARBA00022989"/>
    </source>
</evidence>
<keyword evidence="7 9" id="KW-0472">Membrane</keyword>
<dbReference type="InterPro" id="IPR055348">
    <property type="entry name" value="DctQ"/>
</dbReference>
<evidence type="ECO:0000256" key="9">
    <source>
        <dbReference type="SAM" id="Phobius"/>
    </source>
</evidence>
<dbReference type="RefSeq" id="WP_147572037.1">
    <property type="nucleotide sequence ID" value="NZ_JACOPO010000001.1"/>
</dbReference>
<keyword evidence="5 9" id="KW-0812">Transmembrane</keyword>
<dbReference type="PANTHER" id="PTHR35011">
    <property type="entry name" value="2,3-DIKETO-L-GULONATE TRAP TRANSPORTER SMALL PERMEASE PROTEIN YIAM"/>
    <property type="match status" value="1"/>
</dbReference>
<comment type="similarity">
    <text evidence="8">Belongs to the TRAP transporter small permease family.</text>
</comment>
<feature type="transmembrane region" description="Helical" evidence="9">
    <location>
        <begin position="48"/>
        <end position="64"/>
    </location>
</feature>
<keyword evidence="2" id="KW-0813">Transport</keyword>
<dbReference type="EMBL" id="JACOPO010000001">
    <property type="protein sequence ID" value="MBC5721618.1"/>
    <property type="molecule type" value="Genomic_DNA"/>
</dbReference>
<dbReference type="AlphaFoldDB" id="A0A8J6J811"/>
<dbReference type="GO" id="GO:0005886">
    <property type="term" value="C:plasma membrane"/>
    <property type="evidence" value="ECO:0007669"/>
    <property type="project" value="UniProtKB-SubCell"/>
</dbReference>
<keyword evidence="4" id="KW-0997">Cell inner membrane</keyword>
<feature type="transmembrane region" description="Helical" evidence="9">
    <location>
        <begin position="85"/>
        <end position="107"/>
    </location>
</feature>
<name>A0A8J6J811_9FIRM</name>
<evidence type="ECO:0000256" key="5">
    <source>
        <dbReference type="ARBA" id="ARBA00022692"/>
    </source>
</evidence>
<comment type="caution">
    <text evidence="11">The sequence shown here is derived from an EMBL/GenBank/DDBJ whole genome shotgun (WGS) entry which is preliminary data.</text>
</comment>
<dbReference type="Pfam" id="PF04290">
    <property type="entry name" value="DctQ"/>
    <property type="match status" value="1"/>
</dbReference>
<dbReference type="Proteomes" id="UP000628736">
    <property type="component" value="Unassembled WGS sequence"/>
</dbReference>
<evidence type="ECO:0000256" key="8">
    <source>
        <dbReference type="ARBA" id="ARBA00038436"/>
    </source>
</evidence>
<organism evidence="11 12">
    <name type="scientific">Flintibacter hominis</name>
    <dbReference type="NCBI Taxonomy" id="2763048"/>
    <lineage>
        <taxon>Bacteria</taxon>
        <taxon>Bacillati</taxon>
        <taxon>Bacillota</taxon>
        <taxon>Clostridia</taxon>
        <taxon>Eubacteriales</taxon>
        <taxon>Flintibacter</taxon>
    </lineage>
</organism>
<dbReference type="GO" id="GO:0022857">
    <property type="term" value="F:transmembrane transporter activity"/>
    <property type="evidence" value="ECO:0007669"/>
    <property type="project" value="TreeGrafter"/>
</dbReference>
<keyword evidence="6 9" id="KW-1133">Transmembrane helix</keyword>
<comment type="subcellular location">
    <subcellularLocation>
        <location evidence="1">Cell inner membrane</location>
        <topology evidence="1">Multi-pass membrane protein</topology>
    </subcellularLocation>
</comment>
<reference evidence="11" key="1">
    <citation type="submission" date="2020-08" db="EMBL/GenBank/DDBJ databases">
        <title>Genome public.</title>
        <authorList>
            <person name="Liu C."/>
            <person name="Sun Q."/>
        </authorList>
    </citation>
    <scope>NUCLEOTIDE SEQUENCE</scope>
    <source>
        <strain evidence="11">NSJ-23</strain>
    </source>
</reference>
<feature type="transmembrane region" description="Helical" evidence="9">
    <location>
        <begin position="127"/>
        <end position="145"/>
    </location>
</feature>
<evidence type="ECO:0000256" key="4">
    <source>
        <dbReference type="ARBA" id="ARBA00022519"/>
    </source>
</evidence>
<feature type="domain" description="Tripartite ATP-independent periplasmic transporters DctQ component" evidence="10">
    <location>
        <begin position="24"/>
        <end position="152"/>
    </location>
</feature>
<protein>
    <submittedName>
        <fullName evidence="11">TRAP transporter small permease</fullName>
    </submittedName>
</protein>
<sequence length="165" mass="19342">MRVLRWMDKHFEEVLMSVTLIGVVVFMAVHVFFRYVLKSPLSWTEECTRYLFIWFTFSGIGYGIKNASHIRVNIIESFWPQVTRVFVWIQDIVTLSFLVYMIPAGLGALDYFYSNGITSPGMRMPSWILYFSLFFGLIMGVIRMIQRIILRVTKRDITDKEADAT</sequence>
<feature type="transmembrane region" description="Helical" evidence="9">
    <location>
        <begin position="14"/>
        <end position="36"/>
    </location>
</feature>
<accession>A0A8J6J811</accession>
<evidence type="ECO:0000256" key="3">
    <source>
        <dbReference type="ARBA" id="ARBA00022475"/>
    </source>
</evidence>
<gene>
    <name evidence="11" type="ORF">H8S11_02110</name>
</gene>
<keyword evidence="3" id="KW-1003">Cell membrane</keyword>
<proteinExistence type="inferred from homology"/>
<evidence type="ECO:0000256" key="2">
    <source>
        <dbReference type="ARBA" id="ARBA00022448"/>
    </source>
</evidence>
<keyword evidence="12" id="KW-1185">Reference proteome</keyword>